<evidence type="ECO:0000256" key="1">
    <source>
        <dbReference type="SAM" id="Phobius"/>
    </source>
</evidence>
<keyword evidence="1" id="KW-1133">Transmembrane helix</keyword>
<dbReference type="GeneID" id="73046964"/>
<feature type="transmembrane region" description="Helical" evidence="1">
    <location>
        <begin position="23"/>
        <end position="43"/>
    </location>
</feature>
<name>A0ABD5PZA1_9EURY</name>
<keyword evidence="1" id="KW-0812">Transmembrane</keyword>
<keyword evidence="3" id="KW-1185">Reference proteome</keyword>
<dbReference type="Proteomes" id="UP001595945">
    <property type="component" value="Unassembled WGS sequence"/>
</dbReference>
<feature type="transmembrane region" description="Helical" evidence="1">
    <location>
        <begin position="55"/>
        <end position="74"/>
    </location>
</feature>
<dbReference type="AlphaFoldDB" id="A0ABD5PZA1"/>
<feature type="transmembrane region" description="Helical" evidence="1">
    <location>
        <begin position="128"/>
        <end position="148"/>
    </location>
</feature>
<feature type="transmembrane region" description="Helical" evidence="1">
    <location>
        <begin position="191"/>
        <end position="216"/>
    </location>
</feature>
<sequence length="248" mass="25967">MTALAPLSVQASGDPSAAVVRFLGSVLVTVSAGVFGFYAVRNLRLNRLESQRPFWRYLAAVGATAGLFGLFGVAESVVSSRVLTAFAHGALLFCIVFLAFSMREVYYNSALAPAPDDQRFSLATLRRVEAAFVVVILVEWVAVLLVAQAAVAEVVKGLGSVAFAAYGVVFAEKLESMARGTSLDTLRRHLLPVLVSLAGLGLADLGVLVGISPVVVGAVENVFVVLVAGFLITATIRLQQNVVGLSAG</sequence>
<feature type="transmembrane region" description="Helical" evidence="1">
    <location>
        <begin position="80"/>
        <end position="100"/>
    </location>
</feature>
<dbReference type="RefSeq" id="WP_254270293.1">
    <property type="nucleotide sequence ID" value="NZ_CP100401.1"/>
</dbReference>
<feature type="transmembrane region" description="Helical" evidence="1">
    <location>
        <begin position="222"/>
        <end position="238"/>
    </location>
</feature>
<gene>
    <name evidence="2" type="ORF">ACFO9K_05475</name>
</gene>
<dbReference type="EMBL" id="JBHSHT010000001">
    <property type="protein sequence ID" value="MFC4823703.1"/>
    <property type="molecule type" value="Genomic_DNA"/>
</dbReference>
<evidence type="ECO:0000313" key="2">
    <source>
        <dbReference type="EMBL" id="MFC4823703.1"/>
    </source>
</evidence>
<evidence type="ECO:0000313" key="3">
    <source>
        <dbReference type="Proteomes" id="UP001595945"/>
    </source>
</evidence>
<accession>A0ABD5PZA1</accession>
<proteinExistence type="predicted"/>
<reference evidence="2 3" key="1">
    <citation type="journal article" date="2019" name="Int. J. Syst. Evol. Microbiol.">
        <title>The Global Catalogue of Microorganisms (GCM) 10K type strain sequencing project: providing services to taxonomists for standard genome sequencing and annotation.</title>
        <authorList>
            <consortium name="The Broad Institute Genomics Platform"/>
            <consortium name="The Broad Institute Genome Sequencing Center for Infectious Disease"/>
            <person name="Wu L."/>
            <person name="Ma J."/>
        </authorList>
    </citation>
    <scope>NUCLEOTIDE SEQUENCE [LARGE SCALE GENOMIC DNA]</scope>
    <source>
        <strain evidence="2 3">XZYJ18</strain>
    </source>
</reference>
<organism evidence="2 3">
    <name type="scientific">Halorussus aquaticus</name>
    <dbReference type="NCBI Taxonomy" id="2953748"/>
    <lineage>
        <taxon>Archaea</taxon>
        <taxon>Methanobacteriati</taxon>
        <taxon>Methanobacteriota</taxon>
        <taxon>Stenosarchaea group</taxon>
        <taxon>Halobacteria</taxon>
        <taxon>Halobacteriales</taxon>
        <taxon>Haladaptataceae</taxon>
        <taxon>Halorussus</taxon>
    </lineage>
</organism>
<protein>
    <submittedName>
        <fullName evidence="2">Uncharacterized protein</fullName>
    </submittedName>
</protein>
<comment type="caution">
    <text evidence="2">The sequence shown here is derived from an EMBL/GenBank/DDBJ whole genome shotgun (WGS) entry which is preliminary data.</text>
</comment>
<keyword evidence="1" id="KW-0472">Membrane</keyword>